<dbReference type="GO" id="GO:0018580">
    <property type="term" value="F:nitronate monooxygenase activity"/>
    <property type="evidence" value="ECO:0007669"/>
    <property type="project" value="UniProtKB-EC"/>
</dbReference>
<comment type="similarity">
    <text evidence="2">Belongs to the nitronate monooxygenase family. NMO class I subfamily.</text>
</comment>
<name>A0ABU1VGX9_9BURK</name>
<evidence type="ECO:0000256" key="1">
    <source>
        <dbReference type="ARBA" id="ARBA00001917"/>
    </source>
</evidence>
<dbReference type="Gene3D" id="3.20.20.70">
    <property type="entry name" value="Aldolase class I"/>
    <property type="match status" value="1"/>
</dbReference>
<dbReference type="InterPro" id="IPR013785">
    <property type="entry name" value="Aldolase_TIM"/>
</dbReference>
<organism evidence="10 11">
    <name type="scientific">Hydrogenophaga laconesensis</name>
    <dbReference type="NCBI Taxonomy" id="1805971"/>
    <lineage>
        <taxon>Bacteria</taxon>
        <taxon>Pseudomonadati</taxon>
        <taxon>Pseudomonadota</taxon>
        <taxon>Betaproteobacteria</taxon>
        <taxon>Burkholderiales</taxon>
        <taxon>Comamonadaceae</taxon>
        <taxon>Hydrogenophaga</taxon>
    </lineage>
</organism>
<evidence type="ECO:0000256" key="4">
    <source>
        <dbReference type="ARBA" id="ARBA00022630"/>
    </source>
</evidence>
<keyword evidence="5" id="KW-0288">FMN</keyword>
<evidence type="ECO:0000313" key="11">
    <source>
        <dbReference type="Proteomes" id="UP001265550"/>
    </source>
</evidence>
<evidence type="ECO:0000256" key="9">
    <source>
        <dbReference type="ARBA" id="ARBA00049401"/>
    </source>
</evidence>
<dbReference type="SUPFAM" id="SSF51412">
    <property type="entry name" value="Inosine monophosphate dehydrogenase (IMPDH)"/>
    <property type="match status" value="1"/>
</dbReference>
<accession>A0ABU1VGX9</accession>
<sequence length="353" mass="36661">MNALTTLLGTEHPLIQAPMAGVQGAAMAVAVSNAGALGSLPCAMLAPDAMDRELVALAAGTSRPYNVNFFCHAPPEPDDAREAAWRAWLSTYYHEAGLDLDSVPSGAGRVPFNRAAADILERFRPKVVSFHFGLPDLDLLDRVKSWGSVVLSSATTVEEARWLEAFGADAIIAQGIEAGGHRGMFLSEDLTTQSGTFALLPQIVAAVGVPVIAAGGIADAAGVAAAMALGASGVQVGTSFLCCPEATTSPLHRAALQSEAAHHTALTHLFTGRPARGIVNRVMRELGPMNPVAPAFPLATAAMAPLRAHWEAKGSGDFSPLWSGQNASHCRDVPAAELVGELVQGFKGHPAAR</sequence>
<keyword evidence="11" id="KW-1185">Reference proteome</keyword>
<protein>
    <recommendedName>
        <fullName evidence="8">Propionate 3-nitronate monooxygenase</fullName>
    </recommendedName>
</protein>
<dbReference type="CDD" id="cd04730">
    <property type="entry name" value="NPD_like"/>
    <property type="match status" value="1"/>
</dbReference>
<dbReference type="PANTHER" id="PTHR42747">
    <property type="entry name" value="NITRONATE MONOOXYGENASE-RELATED"/>
    <property type="match status" value="1"/>
</dbReference>
<comment type="catalytic activity">
    <reaction evidence="9">
        <text>3 propionate 3-nitronate + 3 O2 + H2O = 3 3-oxopropanoate + 2 nitrate + nitrite + H2O2 + 3 H(+)</text>
        <dbReference type="Rhea" id="RHEA:57332"/>
        <dbReference type="ChEBI" id="CHEBI:15377"/>
        <dbReference type="ChEBI" id="CHEBI:15378"/>
        <dbReference type="ChEBI" id="CHEBI:15379"/>
        <dbReference type="ChEBI" id="CHEBI:16240"/>
        <dbReference type="ChEBI" id="CHEBI:16301"/>
        <dbReference type="ChEBI" id="CHEBI:17632"/>
        <dbReference type="ChEBI" id="CHEBI:33190"/>
        <dbReference type="ChEBI" id="CHEBI:136067"/>
    </reaction>
</comment>
<dbReference type="Pfam" id="PF03060">
    <property type="entry name" value="NMO"/>
    <property type="match status" value="1"/>
</dbReference>
<dbReference type="Proteomes" id="UP001265550">
    <property type="component" value="Unassembled WGS sequence"/>
</dbReference>
<proteinExistence type="inferred from homology"/>
<comment type="caution">
    <text evidence="10">The sequence shown here is derived from an EMBL/GenBank/DDBJ whole genome shotgun (WGS) entry which is preliminary data.</text>
</comment>
<dbReference type="RefSeq" id="WP_204734394.1">
    <property type="nucleotide sequence ID" value="NZ_JAVDWE010000016.1"/>
</dbReference>
<keyword evidence="3" id="KW-0216">Detoxification</keyword>
<keyword evidence="6 10" id="KW-0560">Oxidoreductase</keyword>
<evidence type="ECO:0000256" key="5">
    <source>
        <dbReference type="ARBA" id="ARBA00022643"/>
    </source>
</evidence>
<evidence type="ECO:0000256" key="8">
    <source>
        <dbReference type="ARBA" id="ARBA00031155"/>
    </source>
</evidence>
<reference evidence="10 11" key="1">
    <citation type="submission" date="2023-07" db="EMBL/GenBank/DDBJ databases">
        <title>Sorghum-associated microbial communities from plants grown in Nebraska, USA.</title>
        <authorList>
            <person name="Schachtman D."/>
        </authorList>
    </citation>
    <scope>NUCLEOTIDE SEQUENCE [LARGE SCALE GENOMIC DNA]</scope>
    <source>
        <strain evidence="10 11">BE240</strain>
    </source>
</reference>
<evidence type="ECO:0000256" key="3">
    <source>
        <dbReference type="ARBA" id="ARBA00022575"/>
    </source>
</evidence>
<evidence type="ECO:0000256" key="6">
    <source>
        <dbReference type="ARBA" id="ARBA00023002"/>
    </source>
</evidence>
<comment type="cofactor">
    <cofactor evidence="1">
        <name>FMN</name>
        <dbReference type="ChEBI" id="CHEBI:58210"/>
    </cofactor>
</comment>
<dbReference type="InterPro" id="IPR004136">
    <property type="entry name" value="NMO"/>
</dbReference>
<evidence type="ECO:0000256" key="2">
    <source>
        <dbReference type="ARBA" id="ARBA00009881"/>
    </source>
</evidence>
<dbReference type="EMBL" id="JAVDWE010000016">
    <property type="protein sequence ID" value="MDR7096734.1"/>
    <property type="molecule type" value="Genomic_DNA"/>
</dbReference>
<evidence type="ECO:0000313" key="10">
    <source>
        <dbReference type="EMBL" id="MDR7096734.1"/>
    </source>
</evidence>
<keyword evidence="4" id="KW-0285">Flavoprotein</keyword>
<gene>
    <name evidence="10" type="ORF">J2X09_004491</name>
</gene>
<dbReference type="PANTHER" id="PTHR42747:SF3">
    <property type="entry name" value="NITRONATE MONOOXYGENASE-RELATED"/>
    <property type="match status" value="1"/>
</dbReference>
<keyword evidence="7 10" id="KW-0503">Monooxygenase</keyword>
<evidence type="ECO:0000256" key="7">
    <source>
        <dbReference type="ARBA" id="ARBA00023033"/>
    </source>
</evidence>